<feature type="region of interest" description="Disordered" evidence="1">
    <location>
        <begin position="149"/>
        <end position="183"/>
    </location>
</feature>
<feature type="compositionally biased region" description="Low complexity" evidence="1">
    <location>
        <begin position="79"/>
        <end position="100"/>
    </location>
</feature>
<dbReference type="AlphaFoldDB" id="A0A9K3KS95"/>
<gene>
    <name evidence="3" type="ORF">IV203_011532</name>
</gene>
<keyword evidence="2" id="KW-0812">Transmembrane</keyword>
<evidence type="ECO:0000313" key="3">
    <source>
        <dbReference type="EMBL" id="KAG7348935.1"/>
    </source>
</evidence>
<evidence type="ECO:0008006" key="5">
    <source>
        <dbReference type="Google" id="ProtNLM"/>
    </source>
</evidence>
<sequence>MSVTRQHNINDDHGSDGGGDDNDGRRGSRILALESPTGTGKSLSLACVSLAGLQYKEHRYYYQEEDGVKEKQGSSTSPTSVVTDKATTTTTASTTSTTKTGIDWLDDWKPSVEHEEETLQQKRRQQIVERHDRLVQTLDDLRDAYQLTTTTTTNNDNKNDNNHPNIANDDDANRQQRHKQRRENTIRQALTKCRINERKYWKKQPKQKCKLLLEYEQEQEQQQQHEEEQHCGKRAMIVSKAGFSLSLLFVSAAASSACCCCCCYFFLFFFSLSLALAAATSFLFLLPLLISSDIVGFISFGNPTKSNISFRKKSWHICSTENHIPRNQLKGNIPCVGFFRKGFDVVLESCNRHWYGGQIVCWLLELCVTAAHSTQDGMS</sequence>
<organism evidence="3 4">
    <name type="scientific">Nitzschia inconspicua</name>
    <dbReference type="NCBI Taxonomy" id="303405"/>
    <lineage>
        <taxon>Eukaryota</taxon>
        <taxon>Sar</taxon>
        <taxon>Stramenopiles</taxon>
        <taxon>Ochrophyta</taxon>
        <taxon>Bacillariophyta</taxon>
        <taxon>Bacillariophyceae</taxon>
        <taxon>Bacillariophycidae</taxon>
        <taxon>Bacillariales</taxon>
        <taxon>Bacillariaceae</taxon>
        <taxon>Nitzschia</taxon>
    </lineage>
</organism>
<reference evidence="3" key="2">
    <citation type="submission" date="2021-04" db="EMBL/GenBank/DDBJ databases">
        <authorList>
            <person name="Podell S."/>
        </authorList>
    </citation>
    <scope>NUCLEOTIDE SEQUENCE</scope>
    <source>
        <strain evidence="3">Hildebrandi</strain>
    </source>
</reference>
<reference evidence="3" key="1">
    <citation type="journal article" date="2021" name="Sci. Rep.">
        <title>Diploid genomic architecture of Nitzschia inconspicua, an elite biomass production diatom.</title>
        <authorList>
            <person name="Oliver A."/>
            <person name="Podell S."/>
            <person name="Pinowska A."/>
            <person name="Traller J.C."/>
            <person name="Smith S.R."/>
            <person name="McClure R."/>
            <person name="Beliaev A."/>
            <person name="Bohutskyi P."/>
            <person name="Hill E.A."/>
            <person name="Rabines A."/>
            <person name="Zheng H."/>
            <person name="Allen L.Z."/>
            <person name="Kuo A."/>
            <person name="Grigoriev I.V."/>
            <person name="Allen A.E."/>
            <person name="Hazlebeck D."/>
            <person name="Allen E.E."/>
        </authorList>
    </citation>
    <scope>NUCLEOTIDE SEQUENCE</scope>
    <source>
        <strain evidence="3">Hildebrandi</strain>
    </source>
</reference>
<protein>
    <recommendedName>
        <fullName evidence="5">Helicase ATP-binding domain-containing protein</fullName>
    </recommendedName>
</protein>
<proteinExistence type="predicted"/>
<dbReference type="Proteomes" id="UP000693970">
    <property type="component" value="Unassembled WGS sequence"/>
</dbReference>
<keyword evidence="4" id="KW-1185">Reference proteome</keyword>
<name>A0A9K3KS95_9STRA</name>
<keyword evidence="2" id="KW-1133">Transmembrane helix</keyword>
<dbReference type="EMBL" id="JAGRRH010000019">
    <property type="protein sequence ID" value="KAG7348935.1"/>
    <property type="molecule type" value="Genomic_DNA"/>
</dbReference>
<evidence type="ECO:0000313" key="4">
    <source>
        <dbReference type="Proteomes" id="UP000693970"/>
    </source>
</evidence>
<feature type="transmembrane region" description="Helical" evidence="2">
    <location>
        <begin position="243"/>
        <end position="270"/>
    </location>
</feature>
<feature type="region of interest" description="Disordered" evidence="1">
    <location>
        <begin position="66"/>
        <end position="101"/>
    </location>
</feature>
<feature type="transmembrane region" description="Helical" evidence="2">
    <location>
        <begin position="276"/>
        <end position="301"/>
    </location>
</feature>
<evidence type="ECO:0000256" key="1">
    <source>
        <dbReference type="SAM" id="MobiDB-lite"/>
    </source>
</evidence>
<comment type="caution">
    <text evidence="3">The sequence shown here is derived from an EMBL/GenBank/DDBJ whole genome shotgun (WGS) entry which is preliminary data.</text>
</comment>
<feature type="region of interest" description="Disordered" evidence="1">
    <location>
        <begin position="1"/>
        <end position="40"/>
    </location>
</feature>
<evidence type="ECO:0000256" key="2">
    <source>
        <dbReference type="SAM" id="Phobius"/>
    </source>
</evidence>
<keyword evidence="2" id="KW-0472">Membrane</keyword>
<accession>A0A9K3KS95</accession>
<feature type="compositionally biased region" description="Low complexity" evidence="1">
    <location>
        <begin position="149"/>
        <end position="167"/>
    </location>
</feature>